<proteinExistence type="predicted"/>
<evidence type="ECO:0000313" key="2">
    <source>
        <dbReference type="EMBL" id="RJO62267.1"/>
    </source>
</evidence>
<gene>
    <name evidence="2" type="ORF">C4544_00230</name>
</gene>
<evidence type="ECO:0000313" key="3">
    <source>
        <dbReference type="Proteomes" id="UP000285655"/>
    </source>
</evidence>
<feature type="region of interest" description="Disordered" evidence="1">
    <location>
        <begin position="1"/>
        <end position="57"/>
    </location>
</feature>
<dbReference type="AlphaFoldDB" id="A0A419DGS0"/>
<dbReference type="EMBL" id="QZJW01000002">
    <property type="protein sequence ID" value="RJO62267.1"/>
    <property type="molecule type" value="Genomic_DNA"/>
</dbReference>
<accession>A0A419DGS0</accession>
<dbReference type="Proteomes" id="UP000285655">
    <property type="component" value="Unassembled WGS sequence"/>
</dbReference>
<protein>
    <submittedName>
        <fullName evidence="2">Uncharacterized protein</fullName>
    </submittedName>
</protein>
<sequence>MAGLIRRGRPLGRPVPEDEEEGILDAEFEEIDNDPMEEATEPTQTTTEEVPQEEEKKGFWTRGRIITAAVVLAFFTLYQLGGVGEVTEVVVVNSSAGAQQTFQVDSVPANLKSRLQKTDDERQSFIKENTRMQKCLQDYPEDGYGRSCGQSLVENSHEKMQEALASYNDLAKAAAEVGKLGSYPASLSLDAEYNLVNEAGVKINPIQYGII</sequence>
<feature type="compositionally biased region" description="Acidic residues" evidence="1">
    <location>
        <begin position="17"/>
        <end position="40"/>
    </location>
</feature>
<feature type="compositionally biased region" description="Basic residues" evidence="1">
    <location>
        <begin position="1"/>
        <end position="10"/>
    </location>
</feature>
<reference evidence="2 3" key="1">
    <citation type="journal article" date="2017" name="ISME J.">
        <title>Energy and carbon metabolisms in a deep terrestrial subsurface fluid microbial community.</title>
        <authorList>
            <person name="Momper L."/>
            <person name="Jungbluth S.P."/>
            <person name="Lee M.D."/>
            <person name="Amend J.P."/>
        </authorList>
    </citation>
    <scope>NUCLEOTIDE SEQUENCE [LARGE SCALE GENOMIC DNA]</scope>
    <source>
        <strain evidence="2">SURF_29</strain>
    </source>
</reference>
<organism evidence="2 3">
    <name type="scientific">candidate division WS5 bacterium</name>
    <dbReference type="NCBI Taxonomy" id="2093353"/>
    <lineage>
        <taxon>Bacteria</taxon>
        <taxon>candidate division WS5</taxon>
    </lineage>
</organism>
<name>A0A419DGS0_9BACT</name>
<evidence type="ECO:0000256" key="1">
    <source>
        <dbReference type="SAM" id="MobiDB-lite"/>
    </source>
</evidence>
<comment type="caution">
    <text evidence="2">The sequence shown here is derived from an EMBL/GenBank/DDBJ whole genome shotgun (WGS) entry which is preliminary data.</text>
</comment>